<evidence type="ECO:0000313" key="8">
    <source>
        <dbReference type="Proteomes" id="UP000189670"/>
    </source>
</evidence>
<comment type="catalytic activity">
    <reaction evidence="1">
        <text>ATP + protein L-histidine = ADP + protein N-phospho-L-histidine.</text>
        <dbReference type="EC" id="2.7.13.3"/>
    </reaction>
</comment>
<dbReference type="PANTHER" id="PTHR43711">
    <property type="entry name" value="TWO-COMPONENT HISTIDINE KINASE"/>
    <property type="match status" value="1"/>
</dbReference>
<dbReference type="Proteomes" id="UP000189670">
    <property type="component" value="Unassembled WGS sequence"/>
</dbReference>
<dbReference type="Gene3D" id="3.30.565.10">
    <property type="entry name" value="Histidine kinase-like ATPase, C-terminal domain"/>
    <property type="match status" value="1"/>
</dbReference>
<dbReference type="SMART" id="SM00387">
    <property type="entry name" value="HATPase_c"/>
    <property type="match status" value="1"/>
</dbReference>
<keyword evidence="5" id="KW-0902">Two-component regulatory system</keyword>
<dbReference type="PRINTS" id="PR00344">
    <property type="entry name" value="BCTRLSENSOR"/>
</dbReference>
<proteinExistence type="predicted"/>
<dbReference type="GO" id="GO:0000160">
    <property type="term" value="P:phosphorelay signal transduction system"/>
    <property type="evidence" value="ECO:0007669"/>
    <property type="project" value="UniProtKB-KW"/>
</dbReference>
<dbReference type="AlphaFoldDB" id="A0A1V1PER2"/>
<dbReference type="SUPFAM" id="SSF55874">
    <property type="entry name" value="ATPase domain of HSP90 chaperone/DNA topoisomerase II/histidine kinase"/>
    <property type="match status" value="1"/>
</dbReference>
<gene>
    <name evidence="7" type="ORF">OMM_06981</name>
</gene>
<comment type="caution">
    <text evidence="7">The sequence shown here is derived from an EMBL/GenBank/DDBJ whole genome shotgun (WGS) entry which is preliminary data.</text>
</comment>
<sequence>MADEKRLRQVLLNILSNAIKFTEKGQVCFHVYLLDSRLRFEVKDTGCGIPEDKQLRLFQPFHSIKGTDINDEGTGLGLYISRILVRMMGSDINIKSEMNKGTTVWFDLPDILLSGETQKPDIKRSHSDTGNQNTDIPFPPDRVLHELIEFTMAGDVSGIMEWTDIQSKKLPTFKLFFQMIRDLASKLQLTEIQRIAEKKTGQ</sequence>
<evidence type="ECO:0000256" key="4">
    <source>
        <dbReference type="ARBA" id="ARBA00022777"/>
    </source>
</evidence>
<dbReference type="PANTHER" id="PTHR43711:SF1">
    <property type="entry name" value="HISTIDINE KINASE 1"/>
    <property type="match status" value="1"/>
</dbReference>
<evidence type="ECO:0000256" key="3">
    <source>
        <dbReference type="ARBA" id="ARBA00022679"/>
    </source>
</evidence>
<keyword evidence="3" id="KW-0808">Transferase</keyword>
<dbReference type="GO" id="GO:0004673">
    <property type="term" value="F:protein histidine kinase activity"/>
    <property type="evidence" value="ECO:0007669"/>
    <property type="project" value="UniProtKB-EC"/>
</dbReference>
<dbReference type="InterPro" id="IPR003594">
    <property type="entry name" value="HATPase_dom"/>
</dbReference>
<evidence type="ECO:0000256" key="2">
    <source>
        <dbReference type="ARBA" id="ARBA00012438"/>
    </source>
</evidence>
<evidence type="ECO:0000256" key="5">
    <source>
        <dbReference type="ARBA" id="ARBA00023012"/>
    </source>
</evidence>
<dbReference type="EMBL" id="ATBP01000068">
    <property type="protein sequence ID" value="ETR73367.1"/>
    <property type="molecule type" value="Genomic_DNA"/>
</dbReference>
<dbReference type="InterPro" id="IPR005467">
    <property type="entry name" value="His_kinase_dom"/>
</dbReference>
<reference evidence="8" key="1">
    <citation type="submission" date="2012-11" db="EMBL/GenBank/DDBJ databases">
        <authorList>
            <person name="Lucero-Rivera Y.E."/>
            <person name="Tovar-Ramirez D."/>
        </authorList>
    </citation>
    <scope>NUCLEOTIDE SEQUENCE [LARGE SCALE GENOMIC DNA]</scope>
    <source>
        <strain evidence="8">Araruama</strain>
    </source>
</reference>
<keyword evidence="4" id="KW-0418">Kinase</keyword>
<dbReference type="PROSITE" id="PS50109">
    <property type="entry name" value="HIS_KIN"/>
    <property type="match status" value="1"/>
</dbReference>
<dbReference type="EC" id="2.7.13.3" evidence="2"/>
<organism evidence="7 8">
    <name type="scientific">Candidatus Magnetoglobus multicellularis str. Araruama</name>
    <dbReference type="NCBI Taxonomy" id="890399"/>
    <lineage>
        <taxon>Bacteria</taxon>
        <taxon>Pseudomonadati</taxon>
        <taxon>Thermodesulfobacteriota</taxon>
        <taxon>Desulfobacteria</taxon>
        <taxon>Desulfobacterales</taxon>
        <taxon>Desulfobacteraceae</taxon>
        <taxon>Candidatus Magnetoglobus</taxon>
    </lineage>
</organism>
<dbReference type="InterPro" id="IPR036890">
    <property type="entry name" value="HATPase_C_sf"/>
</dbReference>
<dbReference type="InterPro" id="IPR004358">
    <property type="entry name" value="Sig_transdc_His_kin-like_C"/>
</dbReference>
<accession>A0A1V1PER2</accession>
<dbReference type="CDD" id="cd16922">
    <property type="entry name" value="HATPase_EvgS-ArcB-TorS-like"/>
    <property type="match status" value="1"/>
</dbReference>
<evidence type="ECO:0000259" key="6">
    <source>
        <dbReference type="PROSITE" id="PS50109"/>
    </source>
</evidence>
<evidence type="ECO:0000256" key="1">
    <source>
        <dbReference type="ARBA" id="ARBA00000085"/>
    </source>
</evidence>
<name>A0A1V1PER2_9BACT</name>
<dbReference type="Pfam" id="PF02518">
    <property type="entry name" value="HATPase_c"/>
    <property type="match status" value="1"/>
</dbReference>
<evidence type="ECO:0000313" key="7">
    <source>
        <dbReference type="EMBL" id="ETR73367.1"/>
    </source>
</evidence>
<dbReference type="InterPro" id="IPR050736">
    <property type="entry name" value="Sensor_HK_Regulatory"/>
</dbReference>
<protein>
    <recommendedName>
        <fullName evidence="2">histidine kinase</fullName>
        <ecNumber evidence="2">2.7.13.3</ecNumber>
    </recommendedName>
</protein>
<feature type="domain" description="Histidine kinase" evidence="6">
    <location>
        <begin position="1"/>
        <end position="112"/>
    </location>
</feature>